<feature type="domain" description="Adenylosuccinate lyase PurB C-terminal" evidence="3">
    <location>
        <begin position="47"/>
        <end position="97"/>
    </location>
</feature>
<reference evidence="5 6" key="1">
    <citation type="submission" date="2024-11" db="EMBL/GenBank/DDBJ databases">
        <title>A near-complete genome assembly of Cinchona calisaya.</title>
        <authorList>
            <person name="Lian D.C."/>
            <person name="Zhao X.W."/>
            <person name="Wei L."/>
        </authorList>
    </citation>
    <scope>NUCLEOTIDE SEQUENCE [LARGE SCALE GENOMIC DNA]</scope>
    <source>
        <tissue evidence="5">Nenye</tissue>
    </source>
</reference>
<organism evidence="5 6">
    <name type="scientific">Cinchona calisaya</name>
    <dbReference type="NCBI Taxonomy" id="153742"/>
    <lineage>
        <taxon>Eukaryota</taxon>
        <taxon>Viridiplantae</taxon>
        <taxon>Streptophyta</taxon>
        <taxon>Embryophyta</taxon>
        <taxon>Tracheophyta</taxon>
        <taxon>Spermatophyta</taxon>
        <taxon>Magnoliopsida</taxon>
        <taxon>eudicotyledons</taxon>
        <taxon>Gunneridae</taxon>
        <taxon>Pentapetalae</taxon>
        <taxon>asterids</taxon>
        <taxon>lamiids</taxon>
        <taxon>Gentianales</taxon>
        <taxon>Rubiaceae</taxon>
        <taxon>Cinchonoideae</taxon>
        <taxon>Cinchoneae</taxon>
        <taxon>Cinchona</taxon>
    </lineage>
</organism>
<dbReference type="InterPro" id="IPR047136">
    <property type="entry name" value="PurB_bact"/>
</dbReference>
<dbReference type="EMBL" id="JBJUIK010000010">
    <property type="protein sequence ID" value="KAL3515860.1"/>
    <property type="molecule type" value="Genomic_DNA"/>
</dbReference>
<dbReference type="AlphaFoldDB" id="A0ABD2ZAK4"/>
<evidence type="ECO:0000313" key="5">
    <source>
        <dbReference type="EMBL" id="KAL3515861.1"/>
    </source>
</evidence>
<dbReference type="EMBL" id="JBJUIK010000010">
    <property type="protein sequence ID" value="KAL3515861.1"/>
    <property type="molecule type" value="Genomic_DNA"/>
</dbReference>
<accession>A0ABD2ZAK4</accession>
<evidence type="ECO:0000313" key="6">
    <source>
        <dbReference type="Proteomes" id="UP001630127"/>
    </source>
</evidence>
<dbReference type="Gene3D" id="1.10.40.30">
    <property type="entry name" value="Fumarase/aspartase (C-terminal domain)"/>
    <property type="match status" value="1"/>
</dbReference>
<evidence type="ECO:0000313" key="4">
    <source>
        <dbReference type="EMBL" id="KAL3515860.1"/>
    </source>
</evidence>
<evidence type="ECO:0000259" key="3">
    <source>
        <dbReference type="Pfam" id="PF08328"/>
    </source>
</evidence>
<gene>
    <name evidence="4" type="ORF">ACH5RR_022762</name>
    <name evidence="5" type="ORF">ACH5RR_022763</name>
</gene>
<keyword evidence="6" id="KW-1185">Reference proteome</keyword>
<evidence type="ECO:0000256" key="1">
    <source>
        <dbReference type="ARBA" id="ARBA00004706"/>
    </source>
</evidence>
<comment type="pathway">
    <text evidence="1">Purine metabolism; IMP biosynthesis via de novo pathway; 5-amino-1-(5-phospho-D-ribosyl)imidazole-4-carboxamide from 5-amino-1-(5-phospho-D-ribosyl)imidazole-4-carboxylate: step 2/2.</text>
</comment>
<evidence type="ECO:0000256" key="2">
    <source>
        <dbReference type="ARBA" id="ARBA00004734"/>
    </source>
</evidence>
<protein>
    <recommendedName>
        <fullName evidence="3">Adenylosuccinate lyase PurB C-terminal domain-containing protein</fullName>
    </recommendedName>
</protein>
<dbReference type="PANTHER" id="PTHR43411:SF1">
    <property type="entry name" value="ADENYLOSUCCINATE LYASE"/>
    <property type="match status" value="1"/>
</dbReference>
<proteinExistence type="predicted"/>
<dbReference type="Pfam" id="PF08328">
    <property type="entry name" value="ASL_C"/>
    <property type="match status" value="1"/>
</dbReference>
<dbReference type="InterPro" id="IPR013539">
    <property type="entry name" value="PurB_C"/>
</dbReference>
<sequence length="161" mass="18170">MEKKRVADDHEVEPAVPMRVDRFGFVKQEQNPSEGLTRSRSASEFGRYGVPEPYEKLKELTRGRGVTQDSMREFIRSLDIPGDAKMTLLNLTPHTYVGAAAELAKNIKTTINLVNGARVLQEEKGLFFSFRLAGLRAYLAPIGMKLAKAHSFPNFEIVKMW</sequence>
<name>A0ABD2ZAK4_9GENT</name>
<comment type="caution">
    <text evidence="5">The sequence shown here is derived from an EMBL/GenBank/DDBJ whole genome shotgun (WGS) entry which is preliminary data.</text>
</comment>
<dbReference type="PANTHER" id="PTHR43411">
    <property type="entry name" value="ADENYLOSUCCINATE LYASE"/>
    <property type="match status" value="1"/>
</dbReference>
<dbReference type="Proteomes" id="UP001630127">
    <property type="component" value="Unassembled WGS sequence"/>
</dbReference>
<comment type="pathway">
    <text evidence="2">Purine metabolism; AMP biosynthesis via de novo pathway; AMP from IMP: step 2/2.</text>
</comment>